<dbReference type="InterPro" id="IPR024791">
    <property type="entry name" value="Cyt_c/ubiquinol_Oxase_su3"/>
</dbReference>
<comment type="caution">
    <text evidence="11">The sequence shown here is derived from an EMBL/GenBank/DDBJ whole genome shotgun (WGS) entry which is preliminary data.</text>
</comment>
<dbReference type="CDD" id="cd00386">
    <property type="entry name" value="Heme_Cu_Oxidase_III_like"/>
    <property type="match status" value="1"/>
</dbReference>
<dbReference type="PROSITE" id="PS50253">
    <property type="entry name" value="COX3"/>
    <property type="match status" value="1"/>
</dbReference>
<dbReference type="EMBL" id="JBHFNQ010000060">
    <property type="protein sequence ID" value="MFB2876702.1"/>
    <property type="molecule type" value="Genomic_DNA"/>
</dbReference>
<comment type="subcellular location">
    <subcellularLocation>
        <location evidence="1 7">Cell membrane</location>
        <topology evidence="1 7">Multi-pass membrane protein</topology>
    </subcellularLocation>
</comment>
<reference evidence="11 12" key="1">
    <citation type="submission" date="2024-09" db="EMBL/GenBank/DDBJ databases">
        <title>Floridaenema gen nov. (Aerosakkonemataceae, Aerosakkonematales ord. nov., Cyanobacteria) from benthic tropical and subtropical fresh waters, with the description of four new species.</title>
        <authorList>
            <person name="Moretto J.A."/>
            <person name="Berthold D.E."/>
            <person name="Lefler F.W."/>
            <person name="Huang I.-S."/>
            <person name="Laughinghouse H. IV."/>
        </authorList>
    </citation>
    <scope>NUCLEOTIDE SEQUENCE [LARGE SCALE GENOMIC DNA]</scope>
    <source>
        <strain evidence="11 12">BLCC-F46</strain>
    </source>
</reference>
<dbReference type="InterPro" id="IPR035973">
    <property type="entry name" value="Cyt_c_oxidase_su3-like_sf"/>
</dbReference>
<evidence type="ECO:0000256" key="1">
    <source>
        <dbReference type="ARBA" id="ARBA00004651"/>
    </source>
</evidence>
<evidence type="ECO:0000256" key="8">
    <source>
        <dbReference type="SAM" id="MobiDB-lite"/>
    </source>
</evidence>
<dbReference type="PANTHER" id="PTHR11403:SF2">
    <property type="entry name" value="CYTOCHROME BO(3) UBIQUINOL OXIDASE SUBUNIT 3"/>
    <property type="match status" value="1"/>
</dbReference>
<feature type="transmembrane region" description="Helical" evidence="9">
    <location>
        <begin position="191"/>
        <end position="210"/>
    </location>
</feature>
<feature type="region of interest" description="Disordered" evidence="8">
    <location>
        <begin position="1"/>
        <end position="26"/>
    </location>
</feature>
<feature type="transmembrane region" description="Helical" evidence="9">
    <location>
        <begin position="38"/>
        <end position="61"/>
    </location>
</feature>
<evidence type="ECO:0000259" key="10">
    <source>
        <dbReference type="PROSITE" id="PS50253"/>
    </source>
</evidence>
<dbReference type="InterPro" id="IPR013833">
    <property type="entry name" value="Cyt_c_oxidase_su3_a-hlx"/>
</dbReference>
<keyword evidence="4 7" id="KW-0812">Transmembrane</keyword>
<keyword evidence="5 9" id="KW-1133">Transmembrane helix</keyword>
<dbReference type="Proteomes" id="UP001576774">
    <property type="component" value="Unassembled WGS sequence"/>
</dbReference>
<dbReference type="RefSeq" id="WP_413269827.1">
    <property type="nucleotide sequence ID" value="NZ_JBHFNQ010000060.1"/>
</dbReference>
<accession>A0ABV4X2N1</accession>
<evidence type="ECO:0000256" key="7">
    <source>
        <dbReference type="RuleBase" id="RU003376"/>
    </source>
</evidence>
<protein>
    <submittedName>
        <fullName evidence="11">Heme-copper oxidase subunit III</fullName>
    </submittedName>
</protein>
<feature type="compositionally biased region" description="Polar residues" evidence="8">
    <location>
        <begin position="1"/>
        <end position="22"/>
    </location>
</feature>
<keyword evidence="6 9" id="KW-0472">Membrane</keyword>
<dbReference type="Pfam" id="PF00510">
    <property type="entry name" value="COX3"/>
    <property type="match status" value="1"/>
</dbReference>
<feature type="transmembrane region" description="Helical" evidence="9">
    <location>
        <begin position="148"/>
        <end position="170"/>
    </location>
</feature>
<feature type="domain" description="Heme-copper oxidase subunit III family profile" evidence="10">
    <location>
        <begin position="15"/>
        <end position="211"/>
    </location>
</feature>
<keyword evidence="3" id="KW-1003">Cell membrane</keyword>
<comment type="similarity">
    <text evidence="2 7">Belongs to the cytochrome c oxidase subunit 3 family.</text>
</comment>
<evidence type="ECO:0000256" key="3">
    <source>
        <dbReference type="ARBA" id="ARBA00022475"/>
    </source>
</evidence>
<evidence type="ECO:0000256" key="9">
    <source>
        <dbReference type="SAM" id="Phobius"/>
    </source>
</evidence>
<proteinExistence type="inferred from homology"/>
<evidence type="ECO:0000256" key="2">
    <source>
        <dbReference type="ARBA" id="ARBA00010581"/>
    </source>
</evidence>
<name>A0ABV4X2N1_9CYAN</name>
<evidence type="ECO:0000313" key="12">
    <source>
        <dbReference type="Proteomes" id="UP001576774"/>
    </source>
</evidence>
<keyword evidence="12" id="KW-1185">Reference proteome</keyword>
<dbReference type="Gene3D" id="1.20.120.80">
    <property type="entry name" value="Cytochrome c oxidase, subunit III, four-helix bundle"/>
    <property type="match status" value="1"/>
</dbReference>
<evidence type="ECO:0000256" key="6">
    <source>
        <dbReference type="ARBA" id="ARBA00023136"/>
    </source>
</evidence>
<gene>
    <name evidence="11" type="ORF">ACE1CC_07395</name>
</gene>
<organism evidence="11 12">
    <name type="scientific">Floridaenema aerugineum BLCC-F46</name>
    <dbReference type="NCBI Taxonomy" id="3153654"/>
    <lineage>
        <taxon>Bacteria</taxon>
        <taxon>Bacillati</taxon>
        <taxon>Cyanobacteriota</taxon>
        <taxon>Cyanophyceae</taxon>
        <taxon>Oscillatoriophycideae</taxon>
        <taxon>Aerosakkonematales</taxon>
        <taxon>Aerosakkonemataceae</taxon>
        <taxon>Floridanema</taxon>
        <taxon>Floridanema aerugineum</taxon>
    </lineage>
</organism>
<evidence type="ECO:0000256" key="4">
    <source>
        <dbReference type="ARBA" id="ARBA00022692"/>
    </source>
</evidence>
<feature type="transmembrane region" description="Helical" evidence="9">
    <location>
        <begin position="110"/>
        <end position="128"/>
    </location>
</feature>
<dbReference type="PANTHER" id="PTHR11403">
    <property type="entry name" value="CYTOCHROME C OXIDASE SUBUNIT III"/>
    <property type="match status" value="1"/>
</dbReference>
<dbReference type="InterPro" id="IPR000298">
    <property type="entry name" value="Cyt_c_oxidase-like_su3"/>
</dbReference>
<evidence type="ECO:0000256" key="5">
    <source>
        <dbReference type="ARBA" id="ARBA00022989"/>
    </source>
</evidence>
<sequence>MNPTKIDPSLNSHVESTHTSGLHGTVEHTHDEAGNSMFGFIVFLLSESVIFLSFFAGYIAYKTTALDWLPSGVMGLEIKEPAINTVVLVSSSFVIYIAERFLHVKNLWGFRAFWLLTMAMGSYFLYGQAVEWSNLPFGFTDGVFGGTFYLLTGFHGLHVMTGVLLQSIMLGRSFIPGNYDKGEFGVAATSLFWHFVDVIWIILFILIYIWQ</sequence>
<feature type="transmembrane region" description="Helical" evidence="9">
    <location>
        <begin position="81"/>
        <end position="98"/>
    </location>
</feature>
<evidence type="ECO:0000313" key="11">
    <source>
        <dbReference type="EMBL" id="MFB2876702.1"/>
    </source>
</evidence>
<dbReference type="SUPFAM" id="SSF81452">
    <property type="entry name" value="Cytochrome c oxidase subunit III-like"/>
    <property type="match status" value="1"/>
</dbReference>